<dbReference type="SUPFAM" id="SSF54523">
    <property type="entry name" value="Pili subunits"/>
    <property type="match status" value="1"/>
</dbReference>
<gene>
    <name evidence="3" type="ORF">ACFSSA_09885</name>
</gene>
<dbReference type="NCBIfam" id="TIGR02532">
    <property type="entry name" value="IV_pilin_GFxxxE"/>
    <property type="match status" value="1"/>
</dbReference>
<keyword evidence="2" id="KW-0472">Membrane</keyword>
<feature type="transmembrane region" description="Helical" evidence="2">
    <location>
        <begin position="12"/>
        <end position="33"/>
    </location>
</feature>
<feature type="region of interest" description="Disordered" evidence="1">
    <location>
        <begin position="104"/>
        <end position="132"/>
    </location>
</feature>
<evidence type="ECO:0000313" key="4">
    <source>
        <dbReference type="Proteomes" id="UP001597375"/>
    </source>
</evidence>
<organism evidence="3 4">
    <name type="scientific">Luteolibacter algae</name>
    <dbReference type="NCBI Taxonomy" id="454151"/>
    <lineage>
        <taxon>Bacteria</taxon>
        <taxon>Pseudomonadati</taxon>
        <taxon>Verrucomicrobiota</taxon>
        <taxon>Verrucomicrobiia</taxon>
        <taxon>Verrucomicrobiales</taxon>
        <taxon>Verrucomicrobiaceae</taxon>
        <taxon>Luteolibacter</taxon>
    </lineage>
</organism>
<protein>
    <submittedName>
        <fullName evidence="3">Type II secretion system protein</fullName>
    </submittedName>
</protein>
<keyword evidence="2" id="KW-0812">Transmembrane</keyword>
<dbReference type="RefSeq" id="WP_386820275.1">
    <property type="nucleotide sequence ID" value="NZ_JBHUIT010000017.1"/>
</dbReference>
<dbReference type="InterPro" id="IPR045584">
    <property type="entry name" value="Pilin-like"/>
</dbReference>
<accession>A0ABW5D7H5</accession>
<evidence type="ECO:0000256" key="2">
    <source>
        <dbReference type="SAM" id="Phobius"/>
    </source>
</evidence>
<reference evidence="4" key="1">
    <citation type="journal article" date="2019" name="Int. J. Syst. Evol. Microbiol.">
        <title>The Global Catalogue of Microorganisms (GCM) 10K type strain sequencing project: providing services to taxonomists for standard genome sequencing and annotation.</title>
        <authorList>
            <consortium name="The Broad Institute Genomics Platform"/>
            <consortium name="The Broad Institute Genome Sequencing Center for Infectious Disease"/>
            <person name="Wu L."/>
            <person name="Ma J."/>
        </authorList>
    </citation>
    <scope>NUCLEOTIDE SEQUENCE [LARGE SCALE GENOMIC DNA]</scope>
    <source>
        <strain evidence="4">CGMCC 4.7106</strain>
    </source>
</reference>
<comment type="caution">
    <text evidence="3">The sequence shown here is derived from an EMBL/GenBank/DDBJ whole genome shotgun (WGS) entry which is preliminary data.</text>
</comment>
<name>A0ABW5D7H5_9BACT</name>
<keyword evidence="2" id="KW-1133">Transmembrane helix</keyword>
<dbReference type="EMBL" id="JBHUIT010000017">
    <property type="protein sequence ID" value="MFD2256987.1"/>
    <property type="molecule type" value="Genomic_DNA"/>
</dbReference>
<proteinExistence type="predicted"/>
<evidence type="ECO:0000313" key="3">
    <source>
        <dbReference type="EMBL" id="MFD2256987.1"/>
    </source>
</evidence>
<keyword evidence="4" id="KW-1185">Reference proteome</keyword>
<sequence>MNCSTSKNGFTLLEMTVVIMVLLTLIGVGLSVSNQYGRWKLGRTASEELRTVYAAQRMYLADHPTAAVNGIRAADIIPYLANRAVEIPTVTSLDGEILTINVNTSPPTINDGEDGVYDPSGDFSDSLWDVGE</sequence>
<evidence type="ECO:0000256" key="1">
    <source>
        <dbReference type="SAM" id="MobiDB-lite"/>
    </source>
</evidence>
<dbReference type="InterPro" id="IPR012902">
    <property type="entry name" value="N_methyl_site"/>
</dbReference>
<dbReference type="Proteomes" id="UP001597375">
    <property type="component" value="Unassembled WGS sequence"/>
</dbReference>